<dbReference type="Proteomes" id="UP001218218">
    <property type="component" value="Unassembled WGS sequence"/>
</dbReference>
<reference evidence="4" key="1">
    <citation type="submission" date="2023-03" db="EMBL/GenBank/DDBJ databases">
        <title>Massive genome expansion in bonnet fungi (Mycena s.s.) driven by repeated elements and novel gene families across ecological guilds.</title>
        <authorList>
            <consortium name="Lawrence Berkeley National Laboratory"/>
            <person name="Harder C.B."/>
            <person name="Miyauchi S."/>
            <person name="Viragh M."/>
            <person name="Kuo A."/>
            <person name="Thoen E."/>
            <person name="Andreopoulos B."/>
            <person name="Lu D."/>
            <person name="Skrede I."/>
            <person name="Drula E."/>
            <person name="Henrissat B."/>
            <person name="Morin E."/>
            <person name="Kohler A."/>
            <person name="Barry K."/>
            <person name="LaButti K."/>
            <person name="Morin E."/>
            <person name="Salamov A."/>
            <person name="Lipzen A."/>
            <person name="Mereny Z."/>
            <person name="Hegedus B."/>
            <person name="Baldrian P."/>
            <person name="Stursova M."/>
            <person name="Weitz H."/>
            <person name="Taylor A."/>
            <person name="Grigoriev I.V."/>
            <person name="Nagy L.G."/>
            <person name="Martin F."/>
            <person name="Kauserud H."/>
        </authorList>
    </citation>
    <scope>NUCLEOTIDE SEQUENCE</scope>
    <source>
        <strain evidence="4">CBHHK002</strain>
    </source>
</reference>
<dbReference type="AlphaFoldDB" id="A0AAD7E6E4"/>
<dbReference type="EMBL" id="JARIHO010000166">
    <property type="protein sequence ID" value="KAJ7300471.1"/>
    <property type="molecule type" value="Genomic_DNA"/>
</dbReference>
<organism evidence="4 5">
    <name type="scientific">Mycena albidolilacea</name>
    <dbReference type="NCBI Taxonomy" id="1033008"/>
    <lineage>
        <taxon>Eukaryota</taxon>
        <taxon>Fungi</taxon>
        <taxon>Dikarya</taxon>
        <taxon>Basidiomycota</taxon>
        <taxon>Agaricomycotina</taxon>
        <taxon>Agaricomycetes</taxon>
        <taxon>Agaricomycetidae</taxon>
        <taxon>Agaricales</taxon>
        <taxon>Marasmiineae</taxon>
        <taxon>Mycenaceae</taxon>
        <taxon>Mycena</taxon>
    </lineage>
</organism>
<evidence type="ECO:0000313" key="5">
    <source>
        <dbReference type="Proteomes" id="UP001218218"/>
    </source>
</evidence>
<comment type="caution">
    <text evidence="4">The sequence shown here is derived from an EMBL/GenBank/DDBJ whole genome shotgun (WGS) entry which is preliminary data.</text>
</comment>
<keyword evidence="2" id="KW-0812">Transmembrane</keyword>
<keyword evidence="3" id="KW-0732">Signal</keyword>
<feature type="compositionally biased region" description="Polar residues" evidence="1">
    <location>
        <begin position="217"/>
        <end position="229"/>
    </location>
</feature>
<feature type="compositionally biased region" description="Low complexity" evidence="1">
    <location>
        <begin position="202"/>
        <end position="216"/>
    </location>
</feature>
<feature type="transmembrane region" description="Helical" evidence="2">
    <location>
        <begin position="250"/>
        <end position="274"/>
    </location>
</feature>
<sequence>MAGTGALSIFAPALLFSFLHNVSPRLGFLLPLPTHRLRRTYDICPAHIRSSRGAYLSSFEYDGYSDRPCPSSLELNLLLARISLVTSDEPTCLLPFPHRSRINLNILEPIQYTPDDGKMRRPGALGASTLSRLKTQANRSPHLPRGQVSIVRTTSGQDRTCSTERAREWSLSPFWLGGAPFDSVVGVIGLSAWCNGIHTDSLTSSSSHSVSTAVTSGEENNPGTGSASSFSSVQHQLHTLYMAPPLDSTYAIWLVSLFLETILYGMVRALYFGLRALSRRASPRAQIRAALPSDGEAGSFCATKAWKRPSCSSKAARERERERVRIAFVSSSGLGRRRRRWGRGRRRGGAVYGAPALLVKSSSRREEELLPASERRRRRFPPKPPVHILPSLVPSDENRISWDSSLFFFPHEQAVSLLILPSRLLSSLLSKFWSLIPSPLQTIHPIQLSFGVVPDITRATTSDNTGASDSLYNLIVKTRPPRLDARVLLAATPNSSETPLRPRAHKTPSARLLVLAATPALRKGSSRRIL</sequence>
<evidence type="ECO:0000256" key="3">
    <source>
        <dbReference type="SAM" id="SignalP"/>
    </source>
</evidence>
<feature type="region of interest" description="Disordered" evidence="1">
    <location>
        <begin position="202"/>
        <end position="229"/>
    </location>
</feature>
<name>A0AAD7E6E4_9AGAR</name>
<proteinExistence type="predicted"/>
<evidence type="ECO:0000256" key="1">
    <source>
        <dbReference type="SAM" id="MobiDB-lite"/>
    </source>
</evidence>
<evidence type="ECO:0000313" key="4">
    <source>
        <dbReference type="EMBL" id="KAJ7300471.1"/>
    </source>
</evidence>
<keyword evidence="2" id="KW-0472">Membrane</keyword>
<evidence type="ECO:0008006" key="6">
    <source>
        <dbReference type="Google" id="ProtNLM"/>
    </source>
</evidence>
<gene>
    <name evidence="4" type="ORF">DFH08DRAFT_999759</name>
</gene>
<feature type="signal peptide" evidence="3">
    <location>
        <begin position="1"/>
        <end position="24"/>
    </location>
</feature>
<protein>
    <recommendedName>
        <fullName evidence="6">Cytochrome c biogenesis FC</fullName>
    </recommendedName>
</protein>
<accession>A0AAD7E6E4</accession>
<keyword evidence="2" id="KW-1133">Transmembrane helix</keyword>
<feature type="chain" id="PRO_5041979759" description="Cytochrome c biogenesis FC" evidence="3">
    <location>
        <begin position="25"/>
        <end position="530"/>
    </location>
</feature>
<evidence type="ECO:0000256" key="2">
    <source>
        <dbReference type="SAM" id="Phobius"/>
    </source>
</evidence>
<keyword evidence="5" id="KW-1185">Reference proteome</keyword>